<evidence type="ECO:0000256" key="4">
    <source>
        <dbReference type="ARBA" id="ARBA00022692"/>
    </source>
</evidence>
<dbReference type="Proteomes" id="UP001153328">
    <property type="component" value="Unassembled WGS sequence"/>
</dbReference>
<dbReference type="PANTHER" id="PTHR42810:SF4">
    <property type="entry name" value="URIC ACID TRANSPORTER UACT"/>
    <property type="match status" value="1"/>
</dbReference>
<feature type="transmembrane region" description="Helical" evidence="7">
    <location>
        <begin position="254"/>
        <end position="278"/>
    </location>
</feature>
<name>A0A9W4MH08_9ACTN</name>
<dbReference type="AlphaFoldDB" id="A0A9W4MH08"/>
<evidence type="ECO:0000256" key="6">
    <source>
        <dbReference type="ARBA" id="ARBA00023136"/>
    </source>
</evidence>
<comment type="subcellular location">
    <subcellularLocation>
        <location evidence="1">Membrane</location>
        <topology evidence="1">Multi-pass membrane protein</topology>
    </subcellularLocation>
</comment>
<reference evidence="8" key="1">
    <citation type="submission" date="2021-06" db="EMBL/GenBank/DDBJ databases">
        <authorList>
            <person name="Arsene-Ploetze F."/>
        </authorList>
    </citation>
    <scope>NUCLEOTIDE SEQUENCE</scope>
    <source>
        <strain evidence="8">SBRY1</strain>
    </source>
</reference>
<dbReference type="EMBL" id="CAJVAX010000021">
    <property type="protein sequence ID" value="CAG7655391.1"/>
    <property type="molecule type" value="Genomic_DNA"/>
</dbReference>
<dbReference type="InterPro" id="IPR006043">
    <property type="entry name" value="NCS2"/>
</dbReference>
<dbReference type="GO" id="GO:0005886">
    <property type="term" value="C:plasma membrane"/>
    <property type="evidence" value="ECO:0007669"/>
    <property type="project" value="TreeGrafter"/>
</dbReference>
<feature type="transmembrane region" description="Helical" evidence="7">
    <location>
        <begin position="314"/>
        <end position="333"/>
    </location>
</feature>
<sequence>MRGAGWTVHGDGRSPLPGAVVRPDERLSWGRTVGLGVVHAVLPPAVTGAVVLLIGFNLAPVAAGTYWPQDQWTALLTLLFTGFALVALRGFWGRVAIFLGLLFGYGVSWLFDRVFGRIGVKHTPAGHTGGHWRLDLHRVGDAPWFGWPSTHAPAFDGSAVLVALPVVIVLIAENVGHVKAVGEMTGDRLDSVLGTAIAADGGTTVLATALGGPATTTYAENIGVMAATRICSAAAYWAAAGFAILFGLCPKFGAVIAAVPGGITVILYGMIGLLGARIWVDNRVDLGNPLNLVPIAGGVVAGIGNVTLRITDTFSLSGIALGTILVLAGYHALRLAAPAHLREREAPGGG</sequence>
<gene>
    <name evidence="8" type="ORF">SBRY_70110</name>
</gene>
<keyword evidence="6 7" id="KW-0472">Membrane</keyword>
<keyword evidence="4 7" id="KW-0812">Transmembrane</keyword>
<keyword evidence="9" id="KW-1185">Reference proteome</keyword>
<protein>
    <submittedName>
        <fullName evidence="8">Uracil-xanthine permease</fullName>
    </submittedName>
</protein>
<dbReference type="Pfam" id="PF00860">
    <property type="entry name" value="Xan_ur_permease"/>
    <property type="match status" value="1"/>
</dbReference>
<comment type="similarity">
    <text evidence="2">Belongs to the nucleobase:cation symporter-2 (NCS2) (TC 2.A.40) family.</text>
</comment>
<feature type="transmembrane region" description="Helical" evidence="7">
    <location>
        <begin position="230"/>
        <end position="248"/>
    </location>
</feature>
<feature type="transmembrane region" description="Helical" evidence="7">
    <location>
        <begin position="71"/>
        <end position="88"/>
    </location>
</feature>
<dbReference type="GO" id="GO:0042907">
    <property type="term" value="F:xanthine transmembrane transporter activity"/>
    <property type="evidence" value="ECO:0007669"/>
    <property type="project" value="TreeGrafter"/>
</dbReference>
<dbReference type="PANTHER" id="PTHR42810">
    <property type="entry name" value="PURINE PERMEASE C1399.01C-RELATED"/>
    <property type="match status" value="1"/>
</dbReference>
<evidence type="ECO:0000256" key="2">
    <source>
        <dbReference type="ARBA" id="ARBA00008821"/>
    </source>
</evidence>
<proteinExistence type="inferred from homology"/>
<dbReference type="RefSeq" id="WP_205047484.1">
    <property type="nucleotide sequence ID" value="NZ_CAJVAX010000021.1"/>
</dbReference>
<feature type="transmembrane region" description="Helical" evidence="7">
    <location>
        <begin position="154"/>
        <end position="172"/>
    </location>
</feature>
<keyword evidence="3" id="KW-0813">Transport</keyword>
<evidence type="ECO:0000256" key="3">
    <source>
        <dbReference type="ARBA" id="ARBA00022448"/>
    </source>
</evidence>
<organism evidence="8 9">
    <name type="scientific">Actinacidiphila bryophytorum</name>
    <dbReference type="NCBI Taxonomy" id="1436133"/>
    <lineage>
        <taxon>Bacteria</taxon>
        <taxon>Bacillati</taxon>
        <taxon>Actinomycetota</taxon>
        <taxon>Actinomycetes</taxon>
        <taxon>Kitasatosporales</taxon>
        <taxon>Streptomycetaceae</taxon>
        <taxon>Actinacidiphila</taxon>
    </lineage>
</organism>
<evidence type="ECO:0000256" key="1">
    <source>
        <dbReference type="ARBA" id="ARBA00004141"/>
    </source>
</evidence>
<feature type="transmembrane region" description="Helical" evidence="7">
    <location>
        <begin position="95"/>
        <end position="111"/>
    </location>
</feature>
<evidence type="ECO:0000256" key="5">
    <source>
        <dbReference type="ARBA" id="ARBA00022989"/>
    </source>
</evidence>
<comment type="caution">
    <text evidence="8">The sequence shown here is derived from an EMBL/GenBank/DDBJ whole genome shotgun (WGS) entry which is preliminary data.</text>
</comment>
<evidence type="ECO:0000313" key="9">
    <source>
        <dbReference type="Proteomes" id="UP001153328"/>
    </source>
</evidence>
<feature type="transmembrane region" description="Helical" evidence="7">
    <location>
        <begin position="32"/>
        <end position="59"/>
    </location>
</feature>
<keyword evidence="5 7" id="KW-1133">Transmembrane helix</keyword>
<evidence type="ECO:0000313" key="8">
    <source>
        <dbReference type="EMBL" id="CAG7655391.1"/>
    </source>
</evidence>
<accession>A0A9W4MH08</accession>
<evidence type="ECO:0000256" key="7">
    <source>
        <dbReference type="SAM" id="Phobius"/>
    </source>
</evidence>
<feature type="transmembrane region" description="Helical" evidence="7">
    <location>
        <begin position="290"/>
        <end position="308"/>
    </location>
</feature>